<evidence type="ECO:0000313" key="3">
    <source>
        <dbReference type="Proteomes" id="UP001632037"/>
    </source>
</evidence>
<dbReference type="EMBL" id="JBIMZQ010000049">
    <property type="protein sequence ID" value="KAL3659053.1"/>
    <property type="molecule type" value="Genomic_DNA"/>
</dbReference>
<dbReference type="AlphaFoldDB" id="A0ABD3EWY9"/>
<dbReference type="Proteomes" id="UP001632037">
    <property type="component" value="Unassembled WGS sequence"/>
</dbReference>
<evidence type="ECO:0000256" key="1">
    <source>
        <dbReference type="SAM" id="MobiDB-lite"/>
    </source>
</evidence>
<sequence>MLLSLREDAGDNSLPESASLPFAAEFVGSKLDVAQSPRSPLEDPLEPLLSPSSSRDSSDSTIDAVVPIDAKERIMTAVSSQHLSEGSRTWFQRAAMTKIENTGEDTALCSRNMALQQSWVMSSRTQKILDAVSSAKTLSTEKMIANDSAKLQEMESVAVYMYTLVQCYKIDEKFRADTCTSPVVDVLSSPRIADAVAKQITSRRTIACPPKRAN</sequence>
<gene>
    <name evidence="2" type="ORF">V7S43_015937</name>
</gene>
<feature type="region of interest" description="Disordered" evidence="1">
    <location>
        <begin position="33"/>
        <end position="62"/>
    </location>
</feature>
<name>A0ABD3EWY9_9STRA</name>
<evidence type="ECO:0000313" key="2">
    <source>
        <dbReference type="EMBL" id="KAL3659053.1"/>
    </source>
</evidence>
<feature type="compositionally biased region" description="Low complexity" evidence="1">
    <location>
        <begin position="46"/>
        <end position="55"/>
    </location>
</feature>
<reference evidence="2 3" key="1">
    <citation type="submission" date="2024-09" db="EMBL/GenBank/DDBJ databases">
        <title>Genome sequencing and assembly of Phytophthora oleae, isolate VK10A, causative agent of rot of olive drupes.</title>
        <authorList>
            <person name="Conti Taguali S."/>
            <person name="Riolo M."/>
            <person name="La Spada F."/>
            <person name="Cacciola S.O."/>
            <person name="Dionisio G."/>
        </authorList>
    </citation>
    <scope>NUCLEOTIDE SEQUENCE [LARGE SCALE GENOMIC DNA]</scope>
    <source>
        <strain evidence="2 3">VK10A</strain>
    </source>
</reference>
<protein>
    <submittedName>
        <fullName evidence="2">Uncharacterized protein</fullName>
    </submittedName>
</protein>
<proteinExistence type="predicted"/>
<comment type="caution">
    <text evidence="2">The sequence shown here is derived from an EMBL/GenBank/DDBJ whole genome shotgun (WGS) entry which is preliminary data.</text>
</comment>
<keyword evidence="3" id="KW-1185">Reference proteome</keyword>
<accession>A0ABD3EWY9</accession>
<organism evidence="2 3">
    <name type="scientific">Phytophthora oleae</name>
    <dbReference type="NCBI Taxonomy" id="2107226"/>
    <lineage>
        <taxon>Eukaryota</taxon>
        <taxon>Sar</taxon>
        <taxon>Stramenopiles</taxon>
        <taxon>Oomycota</taxon>
        <taxon>Peronosporomycetes</taxon>
        <taxon>Peronosporales</taxon>
        <taxon>Peronosporaceae</taxon>
        <taxon>Phytophthora</taxon>
    </lineage>
</organism>